<feature type="transmembrane region" description="Helical" evidence="8">
    <location>
        <begin position="12"/>
        <end position="39"/>
    </location>
</feature>
<evidence type="ECO:0000256" key="6">
    <source>
        <dbReference type="ARBA" id="ARBA00022989"/>
    </source>
</evidence>
<comment type="caution">
    <text evidence="9">The sequence shown here is derived from an EMBL/GenBank/DDBJ whole genome shotgun (WGS) entry which is preliminary data.</text>
</comment>
<dbReference type="GO" id="GO:0016020">
    <property type="term" value="C:membrane"/>
    <property type="evidence" value="ECO:0007669"/>
    <property type="project" value="InterPro"/>
</dbReference>
<organism evidence="9 10">
    <name type="scientific">Candidatus Zambryskibacteria bacterium RIFCSPLOWO2_12_FULL_39_16</name>
    <dbReference type="NCBI Taxonomy" id="1802775"/>
    <lineage>
        <taxon>Bacteria</taxon>
        <taxon>Candidatus Zambryskiibacteriota</taxon>
    </lineage>
</organism>
<keyword evidence="1" id="KW-0813">Transport</keyword>
<proteinExistence type="predicted"/>
<keyword evidence="6 8" id="KW-1133">Transmembrane helix</keyword>
<evidence type="ECO:0000256" key="4">
    <source>
        <dbReference type="ARBA" id="ARBA00022692"/>
    </source>
</evidence>
<dbReference type="EMBL" id="MHWS01000013">
    <property type="protein sequence ID" value="OHB12231.1"/>
    <property type="molecule type" value="Genomic_DNA"/>
</dbReference>
<evidence type="ECO:0000313" key="10">
    <source>
        <dbReference type="Proteomes" id="UP000177276"/>
    </source>
</evidence>
<keyword evidence="4 8" id="KW-0812">Transmembrane</keyword>
<dbReference type="Proteomes" id="UP000177276">
    <property type="component" value="Unassembled WGS sequence"/>
</dbReference>
<sequence>MRKLLARINWPLVIADTVAMLLYGVWTGTISIILEMHYSGSTFNQWAETRLIYFCLKTALAHIYCAKLTHFIRKIFRGSPKRWLQEGIADALSVSIYQQSIYIPSALLAGANITKTLFAAKFYFTEGLLLGWFYGLILNWCRKKIAGVNNNHTNRK</sequence>
<accession>A0A1G2US81</accession>
<evidence type="ECO:0000256" key="8">
    <source>
        <dbReference type="SAM" id="Phobius"/>
    </source>
</evidence>
<gene>
    <name evidence="9" type="ORF">A3G46_01235</name>
</gene>
<evidence type="ECO:0000256" key="5">
    <source>
        <dbReference type="ARBA" id="ARBA00022970"/>
    </source>
</evidence>
<dbReference type="Pfam" id="PF06610">
    <property type="entry name" value="AlaE"/>
    <property type="match status" value="1"/>
</dbReference>
<evidence type="ECO:0000313" key="9">
    <source>
        <dbReference type="EMBL" id="OHB12231.1"/>
    </source>
</evidence>
<evidence type="ECO:0000256" key="3">
    <source>
        <dbReference type="ARBA" id="ARBA00022519"/>
    </source>
</evidence>
<keyword evidence="7 8" id="KW-0472">Membrane</keyword>
<keyword evidence="5" id="KW-0029">Amino-acid transport</keyword>
<evidence type="ECO:0000256" key="1">
    <source>
        <dbReference type="ARBA" id="ARBA00022448"/>
    </source>
</evidence>
<evidence type="ECO:0000256" key="7">
    <source>
        <dbReference type="ARBA" id="ARBA00023136"/>
    </source>
</evidence>
<keyword evidence="3" id="KW-0997">Cell inner membrane</keyword>
<dbReference type="InterPro" id="IPR010574">
    <property type="entry name" value="Ala_export_AlaE"/>
</dbReference>
<reference evidence="9 10" key="1">
    <citation type="journal article" date="2016" name="Nat. Commun.">
        <title>Thousands of microbial genomes shed light on interconnected biogeochemical processes in an aquifer system.</title>
        <authorList>
            <person name="Anantharaman K."/>
            <person name="Brown C.T."/>
            <person name="Hug L.A."/>
            <person name="Sharon I."/>
            <person name="Castelle C.J."/>
            <person name="Probst A.J."/>
            <person name="Thomas B.C."/>
            <person name="Singh A."/>
            <person name="Wilkins M.J."/>
            <person name="Karaoz U."/>
            <person name="Brodie E.L."/>
            <person name="Williams K.H."/>
            <person name="Hubbard S.S."/>
            <person name="Banfield J.F."/>
        </authorList>
    </citation>
    <scope>NUCLEOTIDE SEQUENCE [LARGE SCALE GENOMIC DNA]</scope>
</reference>
<name>A0A1G2US81_9BACT</name>
<evidence type="ECO:0000256" key="2">
    <source>
        <dbReference type="ARBA" id="ARBA00022475"/>
    </source>
</evidence>
<dbReference type="AlphaFoldDB" id="A0A1G2US81"/>
<dbReference type="GO" id="GO:0034639">
    <property type="term" value="F:L-amino acid efflux transmembrane transporter activity"/>
    <property type="evidence" value="ECO:0007669"/>
    <property type="project" value="InterPro"/>
</dbReference>
<protein>
    <submittedName>
        <fullName evidence="9">Uncharacterized protein</fullName>
    </submittedName>
</protein>
<keyword evidence="2" id="KW-1003">Cell membrane</keyword>